<feature type="signal peptide" evidence="3">
    <location>
        <begin position="1"/>
        <end position="17"/>
    </location>
</feature>
<gene>
    <name evidence="5" type="ORF">SNE40_000953</name>
</gene>
<dbReference type="EMBL" id="JAZGQO010000001">
    <property type="protein sequence ID" value="KAK6195544.1"/>
    <property type="molecule type" value="Genomic_DNA"/>
</dbReference>
<comment type="caution">
    <text evidence="5">The sequence shown here is derived from an EMBL/GenBank/DDBJ whole genome shotgun (WGS) entry which is preliminary data.</text>
</comment>
<accession>A0AAN8KDE7</accession>
<proteinExistence type="predicted"/>
<dbReference type="Pfam" id="PF02822">
    <property type="entry name" value="Antistasin"/>
    <property type="match status" value="1"/>
</dbReference>
<evidence type="ECO:0000256" key="2">
    <source>
        <dbReference type="ARBA" id="ARBA00022900"/>
    </source>
</evidence>
<protein>
    <recommendedName>
        <fullName evidence="4">Antistasin-like domain-containing protein</fullName>
    </recommendedName>
</protein>
<dbReference type="Proteomes" id="UP001347796">
    <property type="component" value="Unassembled WGS sequence"/>
</dbReference>
<evidence type="ECO:0000256" key="1">
    <source>
        <dbReference type="ARBA" id="ARBA00022690"/>
    </source>
</evidence>
<keyword evidence="6" id="KW-1185">Reference proteome</keyword>
<name>A0AAN8KDE7_PATCE</name>
<dbReference type="GO" id="GO:0004867">
    <property type="term" value="F:serine-type endopeptidase inhibitor activity"/>
    <property type="evidence" value="ECO:0007669"/>
    <property type="project" value="UniProtKB-KW"/>
</dbReference>
<feature type="domain" description="Antistasin-like" evidence="4">
    <location>
        <begin position="74"/>
        <end position="97"/>
    </location>
</feature>
<evidence type="ECO:0000259" key="4">
    <source>
        <dbReference type="Pfam" id="PF02822"/>
    </source>
</evidence>
<dbReference type="InterPro" id="IPR004094">
    <property type="entry name" value="Antistasin-like"/>
</dbReference>
<dbReference type="AlphaFoldDB" id="A0AAN8KDE7"/>
<organism evidence="5 6">
    <name type="scientific">Patella caerulea</name>
    <name type="common">Rayed Mediterranean limpet</name>
    <dbReference type="NCBI Taxonomy" id="87958"/>
    <lineage>
        <taxon>Eukaryota</taxon>
        <taxon>Metazoa</taxon>
        <taxon>Spiralia</taxon>
        <taxon>Lophotrochozoa</taxon>
        <taxon>Mollusca</taxon>
        <taxon>Gastropoda</taxon>
        <taxon>Patellogastropoda</taxon>
        <taxon>Patelloidea</taxon>
        <taxon>Patellidae</taxon>
        <taxon>Patella</taxon>
    </lineage>
</organism>
<feature type="chain" id="PRO_5042992696" description="Antistasin-like domain-containing protein" evidence="3">
    <location>
        <begin position="18"/>
        <end position="107"/>
    </location>
</feature>
<keyword evidence="2" id="KW-0722">Serine protease inhibitor</keyword>
<evidence type="ECO:0000256" key="3">
    <source>
        <dbReference type="SAM" id="SignalP"/>
    </source>
</evidence>
<keyword evidence="1" id="KW-0646">Protease inhibitor</keyword>
<keyword evidence="3" id="KW-0732">Signal</keyword>
<reference evidence="5 6" key="1">
    <citation type="submission" date="2024-01" db="EMBL/GenBank/DDBJ databases">
        <title>The genome of the rayed Mediterranean limpet Patella caerulea (Linnaeus, 1758).</title>
        <authorList>
            <person name="Anh-Thu Weber A."/>
            <person name="Halstead-Nussloch G."/>
        </authorList>
    </citation>
    <scope>NUCLEOTIDE SEQUENCE [LARGE SCALE GENOMIC DNA]</scope>
    <source>
        <strain evidence="5">AATW-2023a</strain>
        <tissue evidence="5">Whole specimen</tissue>
    </source>
</reference>
<dbReference type="Gene3D" id="2.10.22.10">
    <property type="entry name" value="Antistasin, domain 1"/>
    <property type="match status" value="1"/>
</dbReference>
<evidence type="ECO:0000313" key="6">
    <source>
        <dbReference type="Proteomes" id="UP001347796"/>
    </source>
</evidence>
<sequence length="107" mass="11197">MKVAVILLVCFVAVGWAAPALQFGTCVEMCSLNGEYGTPCGPGYHCASNGCGHTCQKTNIILGHKICNNIHMALCDLWCPNGAGFAHDENGCPLCKCGTGLQIAPIQ</sequence>
<evidence type="ECO:0000313" key="5">
    <source>
        <dbReference type="EMBL" id="KAK6195544.1"/>
    </source>
</evidence>